<feature type="signal peptide" evidence="8">
    <location>
        <begin position="1"/>
        <end position="27"/>
    </location>
</feature>
<protein>
    <recommendedName>
        <fullName evidence="11">Lipoprotein</fullName>
    </recommendedName>
</protein>
<dbReference type="NCBIfam" id="NF047847">
    <property type="entry name" value="SS_mature_LptM"/>
    <property type="match status" value="1"/>
</dbReference>
<evidence type="ECO:0008006" key="11">
    <source>
        <dbReference type="Google" id="ProtNLM"/>
    </source>
</evidence>
<evidence type="ECO:0000256" key="6">
    <source>
        <dbReference type="ARBA" id="ARBA00023288"/>
    </source>
</evidence>
<evidence type="ECO:0000256" key="4">
    <source>
        <dbReference type="ARBA" id="ARBA00023139"/>
    </source>
</evidence>
<organism evidence="9 10">
    <name type="scientific">Salinicola rhizosphaerae</name>
    <dbReference type="NCBI Taxonomy" id="1443141"/>
    <lineage>
        <taxon>Bacteria</taxon>
        <taxon>Pseudomonadati</taxon>
        <taxon>Pseudomonadota</taxon>
        <taxon>Gammaproteobacteria</taxon>
        <taxon>Oceanospirillales</taxon>
        <taxon>Halomonadaceae</taxon>
        <taxon>Salinicola</taxon>
    </lineage>
</organism>
<evidence type="ECO:0000256" key="8">
    <source>
        <dbReference type="SAM" id="SignalP"/>
    </source>
</evidence>
<keyword evidence="3" id="KW-0472">Membrane</keyword>
<keyword evidence="4" id="KW-0564">Palmitate</keyword>
<dbReference type="EMBL" id="BMZI01000002">
    <property type="protein sequence ID" value="GHB12309.1"/>
    <property type="molecule type" value="Genomic_DNA"/>
</dbReference>
<keyword evidence="5" id="KW-0998">Cell outer membrane</keyword>
<keyword evidence="2 8" id="KW-0732">Signal</keyword>
<evidence type="ECO:0000256" key="3">
    <source>
        <dbReference type="ARBA" id="ARBA00023136"/>
    </source>
</evidence>
<evidence type="ECO:0000256" key="5">
    <source>
        <dbReference type="ARBA" id="ARBA00023237"/>
    </source>
</evidence>
<gene>
    <name evidence="9" type="ORF">GCM10009038_07590</name>
</gene>
<feature type="region of interest" description="Disordered" evidence="7">
    <location>
        <begin position="30"/>
        <end position="93"/>
    </location>
</feature>
<evidence type="ECO:0000256" key="1">
    <source>
        <dbReference type="ARBA" id="ARBA00004459"/>
    </source>
</evidence>
<proteinExistence type="predicted"/>
<comment type="caution">
    <text evidence="9">The sequence shown here is derived from an EMBL/GenBank/DDBJ whole genome shotgun (WGS) entry which is preliminary data.</text>
</comment>
<dbReference type="InterPro" id="IPR032831">
    <property type="entry name" value="LptM_cons"/>
</dbReference>
<keyword evidence="6" id="KW-0449">Lipoprotein</keyword>
<evidence type="ECO:0000313" key="9">
    <source>
        <dbReference type="EMBL" id="GHB12309.1"/>
    </source>
</evidence>
<feature type="chain" id="PRO_5046377528" description="Lipoprotein" evidence="8">
    <location>
        <begin position="28"/>
        <end position="93"/>
    </location>
</feature>
<sequence>MSENFRTPAIRLAAGLSLCALMALSLGGCGQKGPLYEPGDSQSAKAYDPQGAYEERGTTGQDDSSDSATSSDAGAPQSTPMPAAEQPNAEELP</sequence>
<keyword evidence="10" id="KW-1185">Reference proteome</keyword>
<comment type="subcellular location">
    <subcellularLocation>
        <location evidence="1">Cell outer membrane</location>
        <topology evidence="1">Lipid-anchor</topology>
    </subcellularLocation>
</comment>
<accession>A0ABQ3DW01</accession>
<dbReference type="Proteomes" id="UP000646745">
    <property type="component" value="Unassembled WGS sequence"/>
</dbReference>
<reference evidence="10" key="1">
    <citation type="journal article" date="2019" name="Int. J. Syst. Evol. Microbiol.">
        <title>The Global Catalogue of Microorganisms (GCM) 10K type strain sequencing project: providing services to taxonomists for standard genome sequencing and annotation.</title>
        <authorList>
            <consortium name="The Broad Institute Genomics Platform"/>
            <consortium name="The Broad Institute Genome Sequencing Center for Infectious Disease"/>
            <person name="Wu L."/>
            <person name="Ma J."/>
        </authorList>
    </citation>
    <scope>NUCLEOTIDE SEQUENCE [LARGE SCALE GENOMIC DNA]</scope>
    <source>
        <strain evidence="10">KCTC 32998</strain>
    </source>
</reference>
<feature type="compositionally biased region" description="Low complexity" evidence="7">
    <location>
        <begin position="58"/>
        <end position="75"/>
    </location>
</feature>
<name>A0ABQ3DW01_9GAMM</name>
<dbReference type="RefSeq" id="WP_229808912.1">
    <property type="nucleotide sequence ID" value="NZ_BMZI01000002.1"/>
</dbReference>
<dbReference type="PROSITE" id="PS51257">
    <property type="entry name" value="PROKAR_LIPOPROTEIN"/>
    <property type="match status" value="1"/>
</dbReference>
<evidence type="ECO:0000256" key="2">
    <source>
        <dbReference type="ARBA" id="ARBA00022729"/>
    </source>
</evidence>
<evidence type="ECO:0000313" key="10">
    <source>
        <dbReference type="Proteomes" id="UP000646745"/>
    </source>
</evidence>
<evidence type="ECO:0000256" key="7">
    <source>
        <dbReference type="SAM" id="MobiDB-lite"/>
    </source>
</evidence>